<keyword evidence="8 9" id="KW-0325">Glycoprotein</keyword>
<dbReference type="InterPro" id="IPR018011">
    <property type="entry name" value="Carb_sulfotrans_8-10"/>
</dbReference>
<dbReference type="PANTHER" id="PTHR12137">
    <property type="entry name" value="CARBOHYDRATE SULFOTRANSFERASE"/>
    <property type="match status" value="1"/>
</dbReference>
<reference evidence="10" key="1">
    <citation type="submission" date="2021-02" db="EMBL/GenBank/DDBJ databases">
        <authorList>
            <person name="Nowell W R."/>
        </authorList>
    </citation>
    <scope>NUCLEOTIDE SEQUENCE</scope>
</reference>
<keyword evidence="9" id="KW-0735">Signal-anchor</keyword>
<evidence type="ECO:0000256" key="4">
    <source>
        <dbReference type="ARBA" id="ARBA00022692"/>
    </source>
</evidence>
<keyword evidence="7 9" id="KW-0472">Membrane</keyword>
<sequence>MDSNVLVRRSFTTGYFRIYKKYYLHIIALIGFLIVVQSRTHVVFATASIIYQYSPNLHNGSHNYTYLRKCPSENSPKHLSVHPNQLVNMISIVLQSSSLMYCPVPKIATKTLLNIILYVHVRDLIHRVENNWTNNGVVIPQSEMPKSVAEFLHMYLNILQFGKINTSSSSKLVNPWRLRFTFSFPYFRLNNLPSLAEIFTPSFNRVIFVRHPFERLASAYKERIATLAKDRIEPEPEYDAMRIEICQQRVVSQRVRSLKPTQDSCMYTVPSFEDFLRYILTITHIPNGIARMNYHWQPYSVLCQVCKFKYNFIGKYEMFNDDLSRFLKLYNISNWNIERRNGASGLSKQDYQAYYNTLPDDLICDLIKLYSDDMRLFKYRIEDYVNRTTLFQNCKWLTPTVS</sequence>
<feature type="transmembrane region" description="Helical" evidence="9">
    <location>
        <begin position="21"/>
        <end position="38"/>
    </location>
</feature>
<dbReference type="AlphaFoldDB" id="A0A815KXW9"/>
<evidence type="ECO:0000256" key="9">
    <source>
        <dbReference type="RuleBase" id="RU364020"/>
    </source>
</evidence>
<dbReference type="GO" id="GO:0000139">
    <property type="term" value="C:Golgi membrane"/>
    <property type="evidence" value="ECO:0007669"/>
    <property type="project" value="UniProtKB-SubCell"/>
</dbReference>
<keyword evidence="4 9" id="KW-0812">Transmembrane</keyword>
<keyword evidence="9" id="KW-0119">Carbohydrate metabolism</keyword>
<dbReference type="PANTHER" id="PTHR12137:SF54">
    <property type="entry name" value="CARBOHYDRATE SULFOTRANSFERASE"/>
    <property type="match status" value="1"/>
</dbReference>
<evidence type="ECO:0000313" key="11">
    <source>
        <dbReference type="Proteomes" id="UP000663852"/>
    </source>
</evidence>
<dbReference type="Pfam" id="PF03567">
    <property type="entry name" value="Sulfotransfer_2"/>
    <property type="match status" value="1"/>
</dbReference>
<dbReference type="GO" id="GO:0008146">
    <property type="term" value="F:sulfotransferase activity"/>
    <property type="evidence" value="ECO:0007669"/>
    <property type="project" value="InterPro"/>
</dbReference>
<comment type="subcellular location">
    <subcellularLocation>
        <location evidence="1 9">Golgi apparatus membrane</location>
        <topology evidence="1 9">Single-pass type II membrane protein</topology>
    </subcellularLocation>
</comment>
<evidence type="ECO:0000256" key="5">
    <source>
        <dbReference type="ARBA" id="ARBA00022989"/>
    </source>
</evidence>
<comment type="caution">
    <text evidence="10">The sequence shown here is derived from an EMBL/GenBank/DDBJ whole genome shotgun (WGS) entry which is preliminary data.</text>
</comment>
<evidence type="ECO:0000256" key="6">
    <source>
        <dbReference type="ARBA" id="ARBA00023034"/>
    </source>
</evidence>
<keyword evidence="5 9" id="KW-1133">Transmembrane helix</keyword>
<evidence type="ECO:0000256" key="2">
    <source>
        <dbReference type="ARBA" id="ARBA00006339"/>
    </source>
</evidence>
<dbReference type="Proteomes" id="UP000663852">
    <property type="component" value="Unassembled WGS sequence"/>
</dbReference>
<proteinExistence type="inferred from homology"/>
<dbReference type="GO" id="GO:0016051">
    <property type="term" value="P:carbohydrate biosynthetic process"/>
    <property type="evidence" value="ECO:0007669"/>
    <property type="project" value="InterPro"/>
</dbReference>
<keyword evidence="3 9" id="KW-0808">Transferase</keyword>
<evidence type="ECO:0000256" key="7">
    <source>
        <dbReference type="ARBA" id="ARBA00023136"/>
    </source>
</evidence>
<evidence type="ECO:0000313" key="10">
    <source>
        <dbReference type="EMBL" id="CAF1398872.1"/>
    </source>
</evidence>
<protein>
    <recommendedName>
        <fullName evidence="9">Carbohydrate sulfotransferase</fullName>
        <ecNumber evidence="9">2.8.2.-</ecNumber>
    </recommendedName>
</protein>
<dbReference type="InterPro" id="IPR005331">
    <property type="entry name" value="Sulfotransferase"/>
</dbReference>
<dbReference type="OrthoDB" id="2019940at2759"/>
<comment type="similarity">
    <text evidence="2 9">Belongs to the sulfotransferase 2 family.</text>
</comment>
<keyword evidence="6 9" id="KW-0333">Golgi apparatus</keyword>
<gene>
    <name evidence="10" type="ORF">EDS130_LOCUS35888</name>
</gene>
<organism evidence="10 11">
    <name type="scientific">Adineta ricciae</name>
    <name type="common">Rotifer</name>
    <dbReference type="NCBI Taxonomy" id="249248"/>
    <lineage>
        <taxon>Eukaryota</taxon>
        <taxon>Metazoa</taxon>
        <taxon>Spiralia</taxon>
        <taxon>Gnathifera</taxon>
        <taxon>Rotifera</taxon>
        <taxon>Eurotatoria</taxon>
        <taxon>Bdelloidea</taxon>
        <taxon>Adinetida</taxon>
        <taxon>Adinetidae</taxon>
        <taxon>Adineta</taxon>
    </lineage>
</organism>
<name>A0A815KXW9_ADIRI</name>
<evidence type="ECO:0000256" key="8">
    <source>
        <dbReference type="ARBA" id="ARBA00023180"/>
    </source>
</evidence>
<evidence type="ECO:0000256" key="3">
    <source>
        <dbReference type="ARBA" id="ARBA00022679"/>
    </source>
</evidence>
<dbReference type="EMBL" id="CAJNOJ010000323">
    <property type="protein sequence ID" value="CAF1398872.1"/>
    <property type="molecule type" value="Genomic_DNA"/>
</dbReference>
<dbReference type="EC" id="2.8.2.-" evidence="9"/>
<evidence type="ECO:0000256" key="1">
    <source>
        <dbReference type="ARBA" id="ARBA00004323"/>
    </source>
</evidence>
<accession>A0A815KXW9</accession>